<name>A0A645G6V0_9ZZZZ</name>
<sequence>MAAPPHTGAHRNQKEIPRVQNRIVRRRWRHWPEHRRHTRPPGPSLSRRGPQRSRPAQGVRRRSAGRDRHLEPGRARLGAGRRRGGGHADLHGGRELLAVRAAPRVDAQDTGGGGGCGGEAPHPDRHRVSLWPGPVEPGARRPPAQAAYLQGPHAQGPGGLADAGPCRRPHPRHRAAPAGLLRPRRRGQPVAPRRAGGGERWHGRHGRPARPAA</sequence>
<gene>
    <name evidence="2" type="ORF">SDC9_170000</name>
</gene>
<feature type="compositionally biased region" description="Basic residues" evidence="1">
    <location>
        <begin position="202"/>
        <end position="213"/>
    </location>
</feature>
<feature type="region of interest" description="Disordered" evidence="1">
    <location>
        <begin position="1"/>
        <end position="213"/>
    </location>
</feature>
<accession>A0A645G6V0</accession>
<protein>
    <submittedName>
        <fullName evidence="2">Uncharacterized protein</fullName>
    </submittedName>
</protein>
<evidence type="ECO:0000256" key="1">
    <source>
        <dbReference type="SAM" id="MobiDB-lite"/>
    </source>
</evidence>
<comment type="caution">
    <text evidence="2">The sequence shown here is derived from an EMBL/GenBank/DDBJ whole genome shotgun (WGS) entry which is preliminary data.</text>
</comment>
<proteinExistence type="predicted"/>
<dbReference type="AlphaFoldDB" id="A0A645G6V0"/>
<dbReference type="EMBL" id="VSSQ01070898">
    <property type="protein sequence ID" value="MPN22617.1"/>
    <property type="molecule type" value="Genomic_DNA"/>
</dbReference>
<reference evidence="2" key="1">
    <citation type="submission" date="2019-08" db="EMBL/GenBank/DDBJ databases">
        <authorList>
            <person name="Kucharzyk K."/>
            <person name="Murdoch R.W."/>
            <person name="Higgins S."/>
            <person name="Loffler F."/>
        </authorList>
    </citation>
    <scope>NUCLEOTIDE SEQUENCE</scope>
</reference>
<feature type="compositionally biased region" description="Basic residues" evidence="1">
    <location>
        <begin position="23"/>
        <end position="39"/>
    </location>
</feature>
<evidence type="ECO:0000313" key="2">
    <source>
        <dbReference type="EMBL" id="MPN22617.1"/>
    </source>
</evidence>
<feature type="compositionally biased region" description="Basic and acidic residues" evidence="1">
    <location>
        <begin position="64"/>
        <end position="74"/>
    </location>
</feature>
<organism evidence="2">
    <name type="scientific">bioreactor metagenome</name>
    <dbReference type="NCBI Taxonomy" id="1076179"/>
    <lineage>
        <taxon>unclassified sequences</taxon>
        <taxon>metagenomes</taxon>
        <taxon>ecological metagenomes</taxon>
    </lineage>
</organism>
<feature type="compositionally biased region" description="Low complexity" evidence="1">
    <location>
        <begin position="44"/>
        <end position="55"/>
    </location>
</feature>